<dbReference type="InterPro" id="IPR001650">
    <property type="entry name" value="Helicase_C-like"/>
</dbReference>
<evidence type="ECO:0000256" key="1">
    <source>
        <dbReference type="ARBA" id="ARBA00012552"/>
    </source>
</evidence>
<dbReference type="AlphaFoldDB" id="A0A8S3RFC0"/>
<sequence length="287" mass="31989">MSISNKFELLNVIRDNSIVIIVGETGSGKTTQLTQYLHEDGYTKCGMVGCTQPRRVAAMSVAKRVSEEMQVKLGDDVGYAIRFEDCTSENTVIKYMTDGILLRESLREQDLDNYSAIIMDEAHERSLNTDVLFGLLREVVARRTDLKLIVTSATMDSTKFAKFFGNVPEFIIPGRTFPVEIFFSRNTVEDYVDAAIKQSLQIHLMGLDGDILVFMPGQEDIEVTCEILAERLEELDDAPPLAILPIYSQLPSDLQAKIFEKAPGGMRKCIVATNIAETSLTGNFVIK</sequence>
<dbReference type="PANTHER" id="PTHR18934">
    <property type="entry name" value="ATP-DEPENDENT RNA HELICASE"/>
    <property type="match status" value="1"/>
</dbReference>
<dbReference type="InterPro" id="IPR027417">
    <property type="entry name" value="P-loop_NTPase"/>
</dbReference>
<dbReference type="GO" id="GO:0034458">
    <property type="term" value="F:3'-5' RNA helicase activity"/>
    <property type="evidence" value="ECO:0007669"/>
    <property type="project" value="TreeGrafter"/>
</dbReference>
<comment type="caution">
    <text evidence="10">The sequence shown here is derived from an EMBL/GenBank/DDBJ whole genome shotgun (WGS) entry which is preliminary data.</text>
</comment>
<evidence type="ECO:0000313" key="11">
    <source>
        <dbReference type="Proteomes" id="UP000683360"/>
    </source>
</evidence>
<dbReference type="InterPro" id="IPR014001">
    <property type="entry name" value="Helicase_ATP-bd"/>
</dbReference>
<dbReference type="GO" id="GO:0005524">
    <property type="term" value="F:ATP binding"/>
    <property type="evidence" value="ECO:0007669"/>
    <property type="project" value="UniProtKB-KW"/>
</dbReference>
<dbReference type="GO" id="GO:0006397">
    <property type="term" value="P:mRNA processing"/>
    <property type="evidence" value="ECO:0007669"/>
    <property type="project" value="UniProtKB-KW"/>
</dbReference>
<evidence type="ECO:0000256" key="6">
    <source>
        <dbReference type="ARBA" id="ARBA00022840"/>
    </source>
</evidence>
<feature type="domain" description="Helicase C-terminal" evidence="9">
    <location>
        <begin position="187"/>
        <end position="287"/>
    </location>
</feature>
<protein>
    <recommendedName>
        <fullName evidence="1">RNA helicase</fullName>
        <ecNumber evidence="1">3.6.4.13</ecNumber>
    </recommendedName>
</protein>
<dbReference type="PROSITE" id="PS00690">
    <property type="entry name" value="DEAH_ATP_HELICASE"/>
    <property type="match status" value="1"/>
</dbReference>
<keyword evidence="11" id="KW-1185">Reference proteome</keyword>
<dbReference type="PROSITE" id="PS51192">
    <property type="entry name" value="HELICASE_ATP_BIND_1"/>
    <property type="match status" value="1"/>
</dbReference>
<keyword evidence="6" id="KW-0067">ATP-binding</keyword>
<evidence type="ECO:0000259" key="9">
    <source>
        <dbReference type="PROSITE" id="PS51194"/>
    </source>
</evidence>
<comment type="catalytic activity">
    <reaction evidence="7">
        <text>ATP + H2O = ADP + phosphate + H(+)</text>
        <dbReference type="Rhea" id="RHEA:13065"/>
        <dbReference type="ChEBI" id="CHEBI:15377"/>
        <dbReference type="ChEBI" id="CHEBI:15378"/>
        <dbReference type="ChEBI" id="CHEBI:30616"/>
        <dbReference type="ChEBI" id="CHEBI:43474"/>
        <dbReference type="ChEBI" id="CHEBI:456216"/>
        <dbReference type="EC" id="3.6.4.13"/>
    </reaction>
</comment>
<keyword evidence="2" id="KW-0507">mRNA processing</keyword>
<dbReference type="Proteomes" id="UP000683360">
    <property type="component" value="Unassembled WGS sequence"/>
</dbReference>
<keyword evidence="4 10" id="KW-0378">Hydrolase</keyword>
<dbReference type="PANTHER" id="PTHR18934:SF91">
    <property type="entry name" value="PRE-MRNA-SPLICING FACTOR ATP-DEPENDENT RNA HELICASE PRP16"/>
    <property type="match status" value="1"/>
</dbReference>
<dbReference type="Gene3D" id="3.40.50.300">
    <property type="entry name" value="P-loop containing nucleotide triphosphate hydrolases"/>
    <property type="match status" value="2"/>
</dbReference>
<keyword evidence="5" id="KW-0347">Helicase</keyword>
<dbReference type="OrthoDB" id="10253254at2759"/>
<evidence type="ECO:0000256" key="5">
    <source>
        <dbReference type="ARBA" id="ARBA00022806"/>
    </source>
</evidence>
<proteinExistence type="predicted"/>
<dbReference type="Pfam" id="PF00271">
    <property type="entry name" value="Helicase_C"/>
    <property type="match status" value="1"/>
</dbReference>
<reference evidence="10" key="1">
    <citation type="submission" date="2021-03" db="EMBL/GenBank/DDBJ databases">
        <authorList>
            <person name="Bekaert M."/>
        </authorList>
    </citation>
    <scope>NUCLEOTIDE SEQUENCE</scope>
</reference>
<gene>
    <name evidence="10" type="ORF">MEDL_18331</name>
</gene>
<dbReference type="EMBL" id="CAJPWZ010000931">
    <property type="protein sequence ID" value="CAG2203782.1"/>
    <property type="molecule type" value="Genomic_DNA"/>
</dbReference>
<accession>A0A8S3RFC0</accession>
<name>A0A8S3RFC0_MYTED</name>
<dbReference type="GO" id="GO:0003723">
    <property type="term" value="F:RNA binding"/>
    <property type="evidence" value="ECO:0007669"/>
    <property type="project" value="TreeGrafter"/>
</dbReference>
<dbReference type="Pfam" id="PF00270">
    <property type="entry name" value="DEAD"/>
    <property type="match status" value="1"/>
</dbReference>
<evidence type="ECO:0000259" key="8">
    <source>
        <dbReference type="PROSITE" id="PS51192"/>
    </source>
</evidence>
<dbReference type="InterPro" id="IPR011545">
    <property type="entry name" value="DEAD/DEAH_box_helicase_dom"/>
</dbReference>
<evidence type="ECO:0000256" key="3">
    <source>
        <dbReference type="ARBA" id="ARBA00022741"/>
    </source>
</evidence>
<dbReference type="PROSITE" id="PS51194">
    <property type="entry name" value="HELICASE_CTER"/>
    <property type="match status" value="1"/>
</dbReference>
<dbReference type="FunFam" id="3.40.50.300:FF:000615">
    <property type="entry name" value="pre-mRNA-splicing factor ATP-dependent RNA helicase DEAH7"/>
    <property type="match status" value="1"/>
</dbReference>
<dbReference type="SMART" id="SM00487">
    <property type="entry name" value="DEXDc"/>
    <property type="match status" value="1"/>
</dbReference>
<evidence type="ECO:0000256" key="7">
    <source>
        <dbReference type="ARBA" id="ARBA00047984"/>
    </source>
</evidence>
<feature type="domain" description="Helicase ATP-binding" evidence="8">
    <location>
        <begin position="10"/>
        <end position="173"/>
    </location>
</feature>
<dbReference type="SUPFAM" id="SSF52540">
    <property type="entry name" value="P-loop containing nucleoside triphosphate hydrolases"/>
    <property type="match status" value="1"/>
</dbReference>
<dbReference type="CDD" id="cd18791">
    <property type="entry name" value="SF2_C_RHA"/>
    <property type="match status" value="1"/>
</dbReference>
<evidence type="ECO:0000256" key="2">
    <source>
        <dbReference type="ARBA" id="ARBA00022664"/>
    </source>
</evidence>
<dbReference type="GO" id="GO:0016787">
    <property type="term" value="F:hydrolase activity"/>
    <property type="evidence" value="ECO:0007669"/>
    <property type="project" value="UniProtKB-KW"/>
</dbReference>
<dbReference type="InterPro" id="IPR002464">
    <property type="entry name" value="DNA/RNA_helicase_DEAH_CS"/>
</dbReference>
<evidence type="ECO:0000256" key="4">
    <source>
        <dbReference type="ARBA" id="ARBA00022801"/>
    </source>
</evidence>
<dbReference type="EC" id="3.6.4.13" evidence="1"/>
<evidence type="ECO:0000313" key="10">
    <source>
        <dbReference type="EMBL" id="CAG2203782.1"/>
    </source>
</evidence>
<keyword evidence="3" id="KW-0547">Nucleotide-binding</keyword>
<organism evidence="10 11">
    <name type="scientific">Mytilus edulis</name>
    <name type="common">Blue mussel</name>
    <dbReference type="NCBI Taxonomy" id="6550"/>
    <lineage>
        <taxon>Eukaryota</taxon>
        <taxon>Metazoa</taxon>
        <taxon>Spiralia</taxon>
        <taxon>Lophotrochozoa</taxon>
        <taxon>Mollusca</taxon>
        <taxon>Bivalvia</taxon>
        <taxon>Autobranchia</taxon>
        <taxon>Pteriomorphia</taxon>
        <taxon>Mytilida</taxon>
        <taxon>Mytiloidea</taxon>
        <taxon>Mytilidae</taxon>
        <taxon>Mytilinae</taxon>
        <taxon>Mytilus</taxon>
    </lineage>
</organism>